<accession>A0A0E0LKZ7</accession>
<evidence type="ECO:0000313" key="2">
    <source>
        <dbReference type="EnsemblPlants" id="OPUNC07G14140.1"/>
    </source>
</evidence>
<name>A0A0E0LKZ7_ORYPU</name>
<dbReference type="Pfam" id="PF26133">
    <property type="entry name" value="DUF8039"/>
    <property type="match status" value="1"/>
</dbReference>
<dbReference type="Proteomes" id="UP000026962">
    <property type="component" value="Chromosome 7"/>
</dbReference>
<organism evidence="2">
    <name type="scientific">Oryza punctata</name>
    <name type="common">Red rice</name>
    <dbReference type="NCBI Taxonomy" id="4537"/>
    <lineage>
        <taxon>Eukaryota</taxon>
        <taxon>Viridiplantae</taxon>
        <taxon>Streptophyta</taxon>
        <taxon>Embryophyta</taxon>
        <taxon>Tracheophyta</taxon>
        <taxon>Spermatophyta</taxon>
        <taxon>Magnoliopsida</taxon>
        <taxon>Liliopsida</taxon>
        <taxon>Poales</taxon>
        <taxon>Poaceae</taxon>
        <taxon>BOP clade</taxon>
        <taxon>Oryzoideae</taxon>
        <taxon>Oryzeae</taxon>
        <taxon>Oryzinae</taxon>
        <taxon>Oryza</taxon>
    </lineage>
</organism>
<evidence type="ECO:0000313" key="3">
    <source>
        <dbReference type="Proteomes" id="UP000026962"/>
    </source>
</evidence>
<sequence length="64" mass="7062">MQAAYSFEEHINQDTLVTSEMVIQVKQGGTYHCRLIQPGYSKVEDELVVPGFYDLGLDNPGGDG</sequence>
<dbReference type="AlphaFoldDB" id="A0A0E0LKZ7"/>
<dbReference type="Gramene" id="OPUNC07G14140.1">
    <property type="protein sequence ID" value="OPUNC07G14140.1"/>
    <property type="gene ID" value="OPUNC07G14140"/>
</dbReference>
<keyword evidence="3" id="KW-1185">Reference proteome</keyword>
<reference evidence="2" key="2">
    <citation type="submission" date="2018-05" db="EMBL/GenBank/DDBJ databases">
        <title>OpunRS2 (Oryza punctata Reference Sequence Version 2).</title>
        <authorList>
            <person name="Zhang J."/>
            <person name="Kudrna D."/>
            <person name="Lee S."/>
            <person name="Talag J."/>
            <person name="Welchert J."/>
            <person name="Wing R.A."/>
        </authorList>
    </citation>
    <scope>NUCLEOTIDE SEQUENCE [LARGE SCALE GENOMIC DNA]</scope>
</reference>
<evidence type="ECO:0000259" key="1">
    <source>
        <dbReference type="Pfam" id="PF26133"/>
    </source>
</evidence>
<dbReference type="HOGENOM" id="CLU_2871604_0_0_1"/>
<dbReference type="EnsemblPlants" id="OPUNC07G14140.1">
    <property type="protein sequence ID" value="OPUNC07G14140.1"/>
    <property type="gene ID" value="OPUNC07G14140"/>
</dbReference>
<protein>
    <recommendedName>
        <fullName evidence="1">DUF8039 domain-containing protein</fullName>
    </recommendedName>
</protein>
<proteinExistence type="predicted"/>
<feature type="domain" description="DUF8039" evidence="1">
    <location>
        <begin position="12"/>
        <end position="62"/>
    </location>
</feature>
<reference evidence="2" key="1">
    <citation type="submission" date="2015-04" db="UniProtKB">
        <authorList>
            <consortium name="EnsemblPlants"/>
        </authorList>
    </citation>
    <scope>IDENTIFICATION</scope>
</reference>
<dbReference type="InterPro" id="IPR058352">
    <property type="entry name" value="DUF8039"/>
</dbReference>